<organism evidence="1 2">
    <name type="scientific">Richelia sinica FACHB-800</name>
    <dbReference type="NCBI Taxonomy" id="1357546"/>
    <lineage>
        <taxon>Bacteria</taxon>
        <taxon>Bacillati</taxon>
        <taxon>Cyanobacteriota</taxon>
        <taxon>Cyanophyceae</taxon>
        <taxon>Nostocales</taxon>
        <taxon>Nostocaceae</taxon>
        <taxon>Richelia</taxon>
    </lineage>
</organism>
<gene>
    <name evidence="1" type="ORF">B6N60_01597</name>
</gene>
<protein>
    <submittedName>
        <fullName evidence="1">Uncharacterized protein</fullName>
    </submittedName>
</protein>
<proteinExistence type="predicted"/>
<sequence>MTIPVNIIGLASAATGGIAKGVTEVIKTKEHQKTIRLQNKMQAVNGGAECLKEIVSAYREYNIVVKEERTKRRKIEAWEKTTLAEIKQKRDCFLAFIDHSFAERSKNFEALFNVVDQAIASGNNEHLHLALDKITELAKSSPFQDLANLSTVQAALLDPEHEWKF</sequence>
<reference evidence="1" key="1">
    <citation type="submission" date="2017-04" db="EMBL/GenBank/DDBJ databases">
        <title>Genome deletions in a multicellular cyanobacterial endosymbiont for morphological adaptation in marine diatoms.</title>
        <authorList>
            <person name="Wang Y."/>
            <person name="Gao H."/>
            <person name="Li R."/>
            <person name="Xu X."/>
        </authorList>
    </citation>
    <scope>NUCLEOTIDE SEQUENCE</scope>
    <source>
        <strain evidence="1">FACHB 800</strain>
    </source>
</reference>
<name>A0A975T6P3_9NOST</name>
<evidence type="ECO:0000313" key="2">
    <source>
        <dbReference type="Proteomes" id="UP000683511"/>
    </source>
</evidence>
<dbReference type="EMBL" id="CP021056">
    <property type="protein sequence ID" value="QXE22910.1"/>
    <property type="molecule type" value="Genomic_DNA"/>
</dbReference>
<accession>A0A975T6P3</accession>
<dbReference type="Proteomes" id="UP000683511">
    <property type="component" value="Chromosome"/>
</dbReference>
<evidence type="ECO:0000313" key="1">
    <source>
        <dbReference type="EMBL" id="QXE22910.1"/>
    </source>
</evidence>
<dbReference type="RefSeq" id="WP_242034107.1">
    <property type="nucleotide sequence ID" value="NZ_CP021056.1"/>
</dbReference>
<dbReference type="KEGG" id="rsin:B6N60_01597"/>
<keyword evidence="2" id="KW-1185">Reference proteome</keyword>
<dbReference type="AlphaFoldDB" id="A0A975T6P3"/>